<name>A0A0L0VDF7_9BASI</name>
<dbReference type="Proteomes" id="UP000054564">
    <property type="component" value="Unassembled WGS sequence"/>
</dbReference>
<proteinExistence type="predicted"/>
<comment type="caution">
    <text evidence="2">The sequence shown here is derived from an EMBL/GenBank/DDBJ whole genome shotgun (WGS) entry which is preliminary data.</text>
</comment>
<evidence type="ECO:0000256" key="1">
    <source>
        <dbReference type="SAM" id="MobiDB-lite"/>
    </source>
</evidence>
<gene>
    <name evidence="2" type="ORF">PSTG_09494</name>
</gene>
<keyword evidence="3" id="KW-1185">Reference proteome</keyword>
<organism evidence="2 3">
    <name type="scientific">Puccinia striiformis f. sp. tritici PST-78</name>
    <dbReference type="NCBI Taxonomy" id="1165861"/>
    <lineage>
        <taxon>Eukaryota</taxon>
        <taxon>Fungi</taxon>
        <taxon>Dikarya</taxon>
        <taxon>Basidiomycota</taxon>
        <taxon>Pucciniomycotina</taxon>
        <taxon>Pucciniomycetes</taxon>
        <taxon>Pucciniales</taxon>
        <taxon>Pucciniaceae</taxon>
        <taxon>Puccinia</taxon>
    </lineage>
</organism>
<reference evidence="3" key="1">
    <citation type="submission" date="2014-03" db="EMBL/GenBank/DDBJ databases">
        <title>The Genome Sequence of Puccinia striiformis f. sp. tritici PST-78.</title>
        <authorList>
            <consortium name="The Broad Institute Genome Sequencing Platform"/>
            <person name="Cuomo C."/>
            <person name="Hulbert S."/>
            <person name="Chen X."/>
            <person name="Walker B."/>
            <person name="Young S.K."/>
            <person name="Zeng Q."/>
            <person name="Gargeya S."/>
            <person name="Fitzgerald M."/>
            <person name="Haas B."/>
            <person name="Abouelleil A."/>
            <person name="Alvarado L."/>
            <person name="Arachchi H.M."/>
            <person name="Berlin A.M."/>
            <person name="Chapman S.B."/>
            <person name="Goldberg J."/>
            <person name="Griggs A."/>
            <person name="Gujja S."/>
            <person name="Hansen M."/>
            <person name="Howarth C."/>
            <person name="Imamovic A."/>
            <person name="Larimer J."/>
            <person name="McCowan C."/>
            <person name="Montmayeur A."/>
            <person name="Murphy C."/>
            <person name="Neiman D."/>
            <person name="Pearson M."/>
            <person name="Priest M."/>
            <person name="Roberts A."/>
            <person name="Saif S."/>
            <person name="Shea T."/>
            <person name="Sisk P."/>
            <person name="Sykes S."/>
            <person name="Wortman J."/>
            <person name="Nusbaum C."/>
            <person name="Birren B."/>
        </authorList>
    </citation>
    <scope>NUCLEOTIDE SEQUENCE [LARGE SCALE GENOMIC DNA]</scope>
    <source>
        <strain evidence="3">race PST-78</strain>
    </source>
</reference>
<sequence length="109" mass="12466">MGARRTQASAERGQSPVHVQFPSKPPGLGKPSSGMPGAPDLVTKLAWACNVEMENRCHSEYYRACYGPVPRYEVFKYAPLLAAVRLLWKRFDVRMWLEIRKQHLQAENH</sequence>
<feature type="compositionally biased region" description="Low complexity" evidence="1">
    <location>
        <begin position="26"/>
        <end position="36"/>
    </location>
</feature>
<dbReference type="EMBL" id="AJIL01000071">
    <property type="protein sequence ID" value="KNE97231.1"/>
    <property type="molecule type" value="Genomic_DNA"/>
</dbReference>
<protein>
    <submittedName>
        <fullName evidence="2">Uncharacterized protein</fullName>
    </submittedName>
</protein>
<evidence type="ECO:0000313" key="2">
    <source>
        <dbReference type="EMBL" id="KNE97231.1"/>
    </source>
</evidence>
<feature type="region of interest" description="Disordered" evidence="1">
    <location>
        <begin position="1"/>
        <end position="36"/>
    </location>
</feature>
<dbReference type="AlphaFoldDB" id="A0A0L0VDF7"/>
<evidence type="ECO:0000313" key="3">
    <source>
        <dbReference type="Proteomes" id="UP000054564"/>
    </source>
</evidence>
<accession>A0A0L0VDF7</accession>